<dbReference type="InterPro" id="IPR015421">
    <property type="entry name" value="PyrdxlP-dep_Trfase_major"/>
</dbReference>
<evidence type="ECO:0000313" key="3">
    <source>
        <dbReference type="EMBL" id="GAH04881.1"/>
    </source>
</evidence>
<accession>X1C9S3</accession>
<feature type="domain" description="Glycine cleavage system P-protein N-terminal" evidence="2">
    <location>
        <begin position="1"/>
        <end position="51"/>
    </location>
</feature>
<protein>
    <recommendedName>
        <fullName evidence="2">Glycine cleavage system P-protein N-terminal domain-containing protein</fullName>
    </recommendedName>
</protein>
<dbReference type="SUPFAM" id="SSF53383">
    <property type="entry name" value="PLP-dependent transferases"/>
    <property type="match status" value="1"/>
</dbReference>
<dbReference type="Gene3D" id="3.40.640.10">
    <property type="entry name" value="Type I PLP-dependent aspartate aminotransferase-like (Major domain)"/>
    <property type="match status" value="1"/>
</dbReference>
<keyword evidence="1" id="KW-0560">Oxidoreductase</keyword>
<dbReference type="InterPro" id="IPR049315">
    <property type="entry name" value="GDC-P_N"/>
</dbReference>
<dbReference type="AlphaFoldDB" id="X1C9S3"/>
<reference evidence="3" key="1">
    <citation type="journal article" date="2014" name="Front. Microbiol.">
        <title>High frequency of phylogenetically diverse reductive dehalogenase-homologous genes in deep subseafloor sedimentary metagenomes.</title>
        <authorList>
            <person name="Kawai M."/>
            <person name="Futagami T."/>
            <person name="Toyoda A."/>
            <person name="Takaki Y."/>
            <person name="Nishi S."/>
            <person name="Hori S."/>
            <person name="Arai W."/>
            <person name="Tsubouchi T."/>
            <person name="Morono Y."/>
            <person name="Uchiyama I."/>
            <person name="Ito T."/>
            <person name="Fujiyama A."/>
            <person name="Inagaki F."/>
            <person name="Takami H."/>
        </authorList>
    </citation>
    <scope>NUCLEOTIDE SEQUENCE</scope>
    <source>
        <strain evidence="3">Expedition CK06-06</strain>
    </source>
</reference>
<evidence type="ECO:0000259" key="2">
    <source>
        <dbReference type="Pfam" id="PF02347"/>
    </source>
</evidence>
<feature type="non-terminal residue" evidence="3">
    <location>
        <position position="1"/>
    </location>
</feature>
<gene>
    <name evidence="3" type="ORF">S01H4_38230</name>
</gene>
<comment type="caution">
    <text evidence="3">The sequence shown here is derived from an EMBL/GenBank/DDBJ whole genome shotgun (WGS) entry which is preliminary data.</text>
</comment>
<proteinExistence type="predicted"/>
<dbReference type="EMBL" id="BART01020606">
    <property type="protein sequence ID" value="GAH04881.1"/>
    <property type="molecule type" value="Genomic_DNA"/>
</dbReference>
<dbReference type="GO" id="GO:0016491">
    <property type="term" value="F:oxidoreductase activity"/>
    <property type="evidence" value="ECO:0007669"/>
    <property type="project" value="UniProtKB-KW"/>
</dbReference>
<organism evidence="3">
    <name type="scientific">marine sediment metagenome</name>
    <dbReference type="NCBI Taxonomy" id="412755"/>
    <lineage>
        <taxon>unclassified sequences</taxon>
        <taxon>metagenomes</taxon>
        <taxon>ecological metagenomes</taxon>
    </lineage>
</organism>
<name>X1C9S3_9ZZZZ</name>
<evidence type="ECO:0000256" key="1">
    <source>
        <dbReference type="ARBA" id="ARBA00023002"/>
    </source>
</evidence>
<dbReference type="Pfam" id="PF02347">
    <property type="entry name" value="GDC-P"/>
    <property type="match status" value="1"/>
</dbReference>
<dbReference type="InterPro" id="IPR015424">
    <property type="entry name" value="PyrdxlP-dep_Trfase"/>
</dbReference>
<sequence>DGSTALAEAAIMSTIITRKDTIILFKGIHPEYEEVVKTYCWGQNINIVYASEDNLIEKLLSDIHK</sequence>